<gene>
    <name evidence="1" type="ORF">Esi_0282_0017</name>
</gene>
<reference evidence="1 2" key="1">
    <citation type="journal article" date="2010" name="Nature">
        <title>The Ectocarpus genome and the independent evolution of multicellularity in brown algae.</title>
        <authorList>
            <person name="Cock J.M."/>
            <person name="Sterck L."/>
            <person name="Rouze P."/>
            <person name="Scornet D."/>
            <person name="Allen A.E."/>
            <person name="Amoutzias G."/>
            <person name="Anthouard V."/>
            <person name="Artiguenave F."/>
            <person name="Aury J.M."/>
            <person name="Badger J.H."/>
            <person name="Beszteri B."/>
            <person name="Billiau K."/>
            <person name="Bonnet E."/>
            <person name="Bothwell J.H."/>
            <person name="Bowler C."/>
            <person name="Boyen C."/>
            <person name="Brownlee C."/>
            <person name="Carrano C.J."/>
            <person name="Charrier B."/>
            <person name="Cho G.Y."/>
            <person name="Coelho S.M."/>
            <person name="Collen J."/>
            <person name="Corre E."/>
            <person name="Da Silva C."/>
            <person name="Delage L."/>
            <person name="Delaroque N."/>
            <person name="Dittami S.M."/>
            <person name="Doulbeau S."/>
            <person name="Elias M."/>
            <person name="Farnham G."/>
            <person name="Gachon C.M."/>
            <person name="Gschloessl B."/>
            <person name="Heesch S."/>
            <person name="Jabbari K."/>
            <person name="Jubin C."/>
            <person name="Kawai H."/>
            <person name="Kimura K."/>
            <person name="Kloareg B."/>
            <person name="Kupper F.C."/>
            <person name="Lang D."/>
            <person name="Le Bail A."/>
            <person name="Leblanc C."/>
            <person name="Lerouge P."/>
            <person name="Lohr M."/>
            <person name="Lopez P.J."/>
            <person name="Martens C."/>
            <person name="Maumus F."/>
            <person name="Michel G."/>
            <person name="Miranda-Saavedra D."/>
            <person name="Morales J."/>
            <person name="Moreau H."/>
            <person name="Motomura T."/>
            <person name="Nagasato C."/>
            <person name="Napoli C.A."/>
            <person name="Nelson D.R."/>
            <person name="Nyvall-Collen P."/>
            <person name="Peters A.F."/>
            <person name="Pommier C."/>
            <person name="Potin P."/>
            <person name="Poulain J."/>
            <person name="Quesneville H."/>
            <person name="Read B."/>
            <person name="Rensing S.A."/>
            <person name="Ritter A."/>
            <person name="Rousvoal S."/>
            <person name="Samanta M."/>
            <person name="Samson G."/>
            <person name="Schroeder D.C."/>
            <person name="Segurens B."/>
            <person name="Strittmatter M."/>
            <person name="Tonon T."/>
            <person name="Tregear J.W."/>
            <person name="Valentin K."/>
            <person name="von Dassow P."/>
            <person name="Yamagishi T."/>
            <person name="Van de Peer Y."/>
            <person name="Wincker P."/>
        </authorList>
    </citation>
    <scope>NUCLEOTIDE SEQUENCE [LARGE SCALE GENOMIC DNA]</scope>
    <source>
        <strain evidence="2">Ec32 / CCAP1310/4</strain>
    </source>
</reference>
<dbReference type="EMBL" id="FN649727">
    <property type="protein sequence ID" value="CBJ31791.1"/>
    <property type="molecule type" value="Genomic_DNA"/>
</dbReference>
<dbReference type="eggNOG" id="ENOG502S5P4">
    <property type="taxonomic scope" value="Eukaryota"/>
</dbReference>
<proteinExistence type="predicted"/>
<dbReference type="InParanoid" id="D7FUY5"/>
<dbReference type="Proteomes" id="UP000002630">
    <property type="component" value="Linkage Group LG02"/>
</dbReference>
<dbReference type="AlphaFoldDB" id="D7FUY5"/>
<evidence type="ECO:0000313" key="2">
    <source>
        <dbReference type="Proteomes" id="UP000002630"/>
    </source>
</evidence>
<dbReference type="EMBL" id="FN648467">
    <property type="protein sequence ID" value="CBJ31791.1"/>
    <property type="molecule type" value="Genomic_DNA"/>
</dbReference>
<sequence length="243" mass="27083">MALASSTPASSVAETVHSVFLESVLETTTRKQVGSIEEAKTELLGRVGFPTEHPGAERPRLEEARVGYLVEVLEGTYKPIHTVGFFNFAAQGEWDLAYTSAAMVPIGPRLTAHQQFQRIEPGEGLKGNLTNIITWTLKDEGIDGRLEVMCDYSFDPRGRMNTSLRKHLLLPDGMPRDPQELVRVLRRAMPYELFDPDDHAMETTFLDDTLRIVKHRGPKFEGLVNIFARRATAKDSTTDAEAG</sequence>
<organism evidence="1 2">
    <name type="scientific">Ectocarpus siliculosus</name>
    <name type="common">Brown alga</name>
    <name type="synonym">Conferva siliculosa</name>
    <dbReference type="NCBI Taxonomy" id="2880"/>
    <lineage>
        <taxon>Eukaryota</taxon>
        <taxon>Sar</taxon>
        <taxon>Stramenopiles</taxon>
        <taxon>Ochrophyta</taxon>
        <taxon>PX clade</taxon>
        <taxon>Phaeophyceae</taxon>
        <taxon>Ectocarpales</taxon>
        <taxon>Ectocarpaceae</taxon>
        <taxon>Ectocarpus</taxon>
    </lineage>
</organism>
<protein>
    <submittedName>
        <fullName evidence="1">Uncharacterized protein</fullName>
    </submittedName>
</protein>
<evidence type="ECO:0000313" key="1">
    <source>
        <dbReference type="EMBL" id="CBJ31791.1"/>
    </source>
</evidence>
<name>D7FUY5_ECTSI</name>
<dbReference type="OrthoDB" id="5194at2759"/>
<dbReference type="OMA" id="EFANKSA"/>
<accession>D7FUY5</accession>
<keyword evidence="2" id="KW-1185">Reference proteome</keyword>